<dbReference type="Proteomes" id="UP000193411">
    <property type="component" value="Unassembled WGS sequence"/>
</dbReference>
<comment type="caution">
    <text evidence="1">The sequence shown here is derived from an EMBL/GenBank/DDBJ whole genome shotgun (WGS) entry which is preliminary data.</text>
</comment>
<dbReference type="EMBL" id="MCFL01000014">
    <property type="protein sequence ID" value="ORZ36984.1"/>
    <property type="molecule type" value="Genomic_DNA"/>
</dbReference>
<accession>A0A1Y2HSS4</accession>
<name>A0A1Y2HSS4_9FUNG</name>
<gene>
    <name evidence="1" type="ORF">BCR44DRAFT_1049902</name>
</gene>
<dbReference type="AlphaFoldDB" id="A0A1Y2HSS4"/>
<sequence length="228" mass="25917">MIVMDYNIMPVNATVSNRTTAHVLLPSELLLSTSGLAHPSHHLLATCRFLATAFWISDPTLKRAWRHIIIFHAPLHQGSDDADDFKLKLNQSYSNAPHIQSRLTSFLKSRLQYHVGHRNDHDQKWSPACAIGTITYADDLAPDLPMHDLYINQELVDWLYSRPFARQQQLMHISSPIFFIRSRHPALLHHSLDHLHKTIPSLSATTAPVAHWEAAHKTTREVLGGGLW</sequence>
<reference evidence="1 2" key="1">
    <citation type="submission" date="2016-07" db="EMBL/GenBank/DDBJ databases">
        <title>Pervasive Adenine N6-methylation of Active Genes in Fungi.</title>
        <authorList>
            <consortium name="DOE Joint Genome Institute"/>
            <person name="Mondo S.J."/>
            <person name="Dannebaum R.O."/>
            <person name="Kuo R.C."/>
            <person name="Labutti K."/>
            <person name="Haridas S."/>
            <person name="Kuo A."/>
            <person name="Salamov A."/>
            <person name="Ahrendt S.R."/>
            <person name="Lipzen A."/>
            <person name="Sullivan W."/>
            <person name="Andreopoulos W.B."/>
            <person name="Clum A."/>
            <person name="Lindquist E."/>
            <person name="Daum C."/>
            <person name="Ramamoorthy G.K."/>
            <person name="Gryganskyi A."/>
            <person name="Culley D."/>
            <person name="Magnuson J.K."/>
            <person name="James T.Y."/>
            <person name="O'Malley M.A."/>
            <person name="Stajich J.E."/>
            <person name="Spatafora J.W."/>
            <person name="Visel A."/>
            <person name="Grigoriev I.V."/>
        </authorList>
    </citation>
    <scope>NUCLEOTIDE SEQUENCE [LARGE SCALE GENOMIC DNA]</scope>
    <source>
        <strain evidence="1 2">PL171</strain>
    </source>
</reference>
<evidence type="ECO:0000313" key="2">
    <source>
        <dbReference type="Proteomes" id="UP000193411"/>
    </source>
</evidence>
<evidence type="ECO:0000313" key="1">
    <source>
        <dbReference type="EMBL" id="ORZ36984.1"/>
    </source>
</evidence>
<protein>
    <submittedName>
        <fullName evidence="1">Uncharacterized protein</fullName>
    </submittedName>
</protein>
<keyword evidence="2" id="KW-1185">Reference proteome</keyword>
<proteinExistence type="predicted"/>
<organism evidence="1 2">
    <name type="scientific">Catenaria anguillulae PL171</name>
    <dbReference type="NCBI Taxonomy" id="765915"/>
    <lineage>
        <taxon>Eukaryota</taxon>
        <taxon>Fungi</taxon>
        <taxon>Fungi incertae sedis</taxon>
        <taxon>Blastocladiomycota</taxon>
        <taxon>Blastocladiomycetes</taxon>
        <taxon>Blastocladiales</taxon>
        <taxon>Catenariaceae</taxon>
        <taxon>Catenaria</taxon>
    </lineage>
</organism>